<dbReference type="EMBL" id="AGNL01050003">
    <property type="protein sequence ID" value="EJK44228.1"/>
    <property type="molecule type" value="Genomic_DNA"/>
</dbReference>
<gene>
    <name evidence="2" type="ORF">THAOC_37252</name>
</gene>
<evidence type="ECO:0000313" key="2">
    <source>
        <dbReference type="EMBL" id="EJK44228.1"/>
    </source>
</evidence>
<feature type="compositionally biased region" description="Low complexity" evidence="1">
    <location>
        <begin position="119"/>
        <end position="131"/>
    </location>
</feature>
<dbReference type="OMA" id="ENEEFQF"/>
<organism evidence="2 3">
    <name type="scientific">Thalassiosira oceanica</name>
    <name type="common">Marine diatom</name>
    <dbReference type="NCBI Taxonomy" id="159749"/>
    <lineage>
        <taxon>Eukaryota</taxon>
        <taxon>Sar</taxon>
        <taxon>Stramenopiles</taxon>
        <taxon>Ochrophyta</taxon>
        <taxon>Bacillariophyta</taxon>
        <taxon>Coscinodiscophyceae</taxon>
        <taxon>Thalassiosirophycidae</taxon>
        <taxon>Thalassiosirales</taxon>
        <taxon>Thalassiosiraceae</taxon>
        <taxon>Thalassiosira</taxon>
    </lineage>
</organism>
<feature type="region of interest" description="Disordered" evidence="1">
    <location>
        <begin position="104"/>
        <end position="182"/>
    </location>
</feature>
<dbReference type="CDD" id="cd17039">
    <property type="entry name" value="Ubl_ubiquitin_like"/>
    <property type="match status" value="1"/>
</dbReference>
<dbReference type="Proteomes" id="UP000266841">
    <property type="component" value="Unassembled WGS sequence"/>
</dbReference>
<sequence length="182" mass="19545">MKSDGLELLSSSDDVDISVIRSSDGQKSKITLPLSCTLNGLKDRINSDKILGPATRDQQRLFHLGKELKHGNQSLEQSGIGNFKVYSVHLHSLAPKTVSLLDNEDTSKAKSSRKKRKSTASSAAPANARSSNESDGGMVDLTGGGTPQQQPQRQKRKPPATNSSGVVDLLDSDSDDDEVEML</sequence>
<accession>K0QYM5</accession>
<feature type="compositionally biased region" description="Acidic residues" evidence="1">
    <location>
        <begin position="170"/>
        <end position="182"/>
    </location>
</feature>
<proteinExistence type="predicted"/>
<evidence type="ECO:0000256" key="1">
    <source>
        <dbReference type="SAM" id="MobiDB-lite"/>
    </source>
</evidence>
<dbReference type="InterPro" id="IPR029071">
    <property type="entry name" value="Ubiquitin-like_domsf"/>
</dbReference>
<name>K0QYM5_THAOC</name>
<protein>
    <submittedName>
        <fullName evidence="2">Uncharacterized protein</fullName>
    </submittedName>
</protein>
<keyword evidence="3" id="KW-1185">Reference proteome</keyword>
<comment type="caution">
    <text evidence="2">The sequence shown here is derived from an EMBL/GenBank/DDBJ whole genome shotgun (WGS) entry which is preliminary data.</text>
</comment>
<reference evidence="2 3" key="1">
    <citation type="journal article" date="2012" name="Genome Biol.">
        <title>Genome and low-iron response of an oceanic diatom adapted to chronic iron limitation.</title>
        <authorList>
            <person name="Lommer M."/>
            <person name="Specht M."/>
            <person name="Roy A.S."/>
            <person name="Kraemer L."/>
            <person name="Andreson R."/>
            <person name="Gutowska M.A."/>
            <person name="Wolf J."/>
            <person name="Bergner S.V."/>
            <person name="Schilhabel M.B."/>
            <person name="Klostermeier U.C."/>
            <person name="Beiko R.G."/>
            <person name="Rosenstiel P."/>
            <person name="Hippler M."/>
            <person name="Laroche J."/>
        </authorList>
    </citation>
    <scope>NUCLEOTIDE SEQUENCE [LARGE SCALE GENOMIC DNA]</scope>
    <source>
        <strain evidence="2 3">CCMP1005</strain>
    </source>
</reference>
<dbReference type="AlphaFoldDB" id="K0QYM5"/>
<dbReference type="OrthoDB" id="48884at2759"/>
<dbReference type="SUPFAM" id="SSF54236">
    <property type="entry name" value="Ubiquitin-like"/>
    <property type="match status" value="1"/>
</dbReference>
<evidence type="ECO:0000313" key="3">
    <source>
        <dbReference type="Proteomes" id="UP000266841"/>
    </source>
</evidence>
<dbReference type="Gene3D" id="3.10.20.90">
    <property type="entry name" value="Phosphatidylinositol 3-kinase Catalytic Subunit, Chain A, domain 1"/>
    <property type="match status" value="1"/>
</dbReference>
<dbReference type="eggNOG" id="ENOG502QZ6N">
    <property type="taxonomic scope" value="Eukaryota"/>
</dbReference>